<dbReference type="InterPro" id="IPR000719">
    <property type="entry name" value="Prot_kinase_dom"/>
</dbReference>
<dbReference type="InterPro" id="IPR011009">
    <property type="entry name" value="Kinase-like_dom_sf"/>
</dbReference>
<proteinExistence type="inferred from homology"/>
<dbReference type="GO" id="GO:0005856">
    <property type="term" value="C:cytoskeleton"/>
    <property type="evidence" value="ECO:0007669"/>
    <property type="project" value="TreeGrafter"/>
</dbReference>
<evidence type="ECO:0000313" key="14">
    <source>
        <dbReference type="Proteomes" id="UP000187209"/>
    </source>
</evidence>
<dbReference type="SMART" id="SM00220">
    <property type="entry name" value="S_TKc"/>
    <property type="match status" value="1"/>
</dbReference>
<evidence type="ECO:0000256" key="4">
    <source>
        <dbReference type="ARBA" id="ARBA00022679"/>
    </source>
</evidence>
<comment type="catalytic activity">
    <reaction evidence="8">
        <text>L-seryl-[protein] + ATP = O-phospho-L-seryl-[protein] + ADP + H(+)</text>
        <dbReference type="Rhea" id="RHEA:17989"/>
        <dbReference type="Rhea" id="RHEA-COMP:9863"/>
        <dbReference type="Rhea" id="RHEA-COMP:11604"/>
        <dbReference type="ChEBI" id="CHEBI:15378"/>
        <dbReference type="ChEBI" id="CHEBI:29999"/>
        <dbReference type="ChEBI" id="CHEBI:30616"/>
        <dbReference type="ChEBI" id="CHEBI:83421"/>
        <dbReference type="ChEBI" id="CHEBI:456216"/>
        <dbReference type="EC" id="2.7.12.1"/>
    </reaction>
</comment>
<comment type="similarity">
    <text evidence="1">Belongs to the protein kinase superfamily. CMGC Ser/Thr protein kinase family. MNB/DYRK subfamily.</text>
</comment>
<dbReference type="Gene3D" id="1.10.510.10">
    <property type="entry name" value="Transferase(Phosphotransferase) domain 1"/>
    <property type="match status" value="1"/>
</dbReference>
<dbReference type="Proteomes" id="UP000187209">
    <property type="component" value="Unassembled WGS sequence"/>
</dbReference>
<comment type="catalytic activity">
    <reaction evidence="9">
        <text>L-threonyl-[protein] + ATP = O-phospho-L-threonyl-[protein] + ADP + H(+)</text>
        <dbReference type="Rhea" id="RHEA:46608"/>
        <dbReference type="Rhea" id="RHEA-COMP:11060"/>
        <dbReference type="Rhea" id="RHEA-COMP:11605"/>
        <dbReference type="ChEBI" id="CHEBI:15378"/>
        <dbReference type="ChEBI" id="CHEBI:30013"/>
        <dbReference type="ChEBI" id="CHEBI:30616"/>
        <dbReference type="ChEBI" id="CHEBI:61977"/>
        <dbReference type="ChEBI" id="CHEBI:456216"/>
        <dbReference type="EC" id="2.7.12.1"/>
    </reaction>
</comment>
<dbReference type="OrthoDB" id="9332038at2759"/>
<dbReference type="PANTHER" id="PTHR24058">
    <property type="entry name" value="DUAL SPECIFICITY PROTEIN KINASE"/>
    <property type="match status" value="1"/>
</dbReference>
<dbReference type="PANTHER" id="PTHR24058:SF22">
    <property type="entry name" value="DUAL SPECIFICITY TYROSINE-PHOSPHORYLATION-REGULATED KINASE 4"/>
    <property type="match status" value="1"/>
</dbReference>
<sequence length="521" mass="60139">MKPKLTIKNKEQSKKLTLNTSTPKHKYSTSLLTPNSFTFISGSTKARPSFSSFLSPNASKSLLATKHNHTISHQFPISPTSPRLVKMPKVDSVEDKIIWKSNELPISHQEVLKGFKQHLTQLESEEILNYSEIFFIGIGANKIKNTSSNNNGFDDDEGGYRIICGDHIAYRYEVLQILGSGSFGKVIKALDHKSKQEVALKIIKNKPRFHEQAREEIEILNYLKIRDPGKNYCIIHFIEHFRFRNHICLTFELLHINLYQYIKLNNYQPVPMTIIKRFALQILQALRLMDRYKVVHCDLKPENILLKTIDSNDIRVIDLGSACFYEKRIYTYIQSRYYRAPEIILGLDYSTAIDMWSFGCILAELFTGRPIFPGENETEQIQCMIEVLGSPPLKVINKASRKHLYFEIDGRPKIQANSKGRKRMPNTKPLKEILKGSEDGFQHLVSQCFEWDQLKRVSPDEALLHPWLTEVNNAQNKFKHSKTQSEAVLKQNKLFVINESKEGFKNKNVFKGVELRLGHNE</sequence>
<evidence type="ECO:0000256" key="11">
    <source>
        <dbReference type="PROSITE-ProRule" id="PRU10141"/>
    </source>
</evidence>
<keyword evidence="4" id="KW-0808">Transferase</keyword>
<dbReference type="CDD" id="cd14210">
    <property type="entry name" value="PKc_DYRK"/>
    <property type="match status" value="1"/>
</dbReference>
<keyword evidence="7 11" id="KW-0067">ATP-binding</keyword>
<dbReference type="GO" id="GO:0004674">
    <property type="term" value="F:protein serine/threonine kinase activity"/>
    <property type="evidence" value="ECO:0007669"/>
    <property type="project" value="UniProtKB-KW"/>
</dbReference>
<organism evidence="13 14">
    <name type="scientific">Stentor coeruleus</name>
    <dbReference type="NCBI Taxonomy" id="5963"/>
    <lineage>
        <taxon>Eukaryota</taxon>
        <taxon>Sar</taxon>
        <taxon>Alveolata</taxon>
        <taxon>Ciliophora</taxon>
        <taxon>Postciliodesmatophora</taxon>
        <taxon>Heterotrichea</taxon>
        <taxon>Heterotrichida</taxon>
        <taxon>Stentoridae</taxon>
        <taxon>Stentor</taxon>
    </lineage>
</organism>
<keyword evidence="3" id="KW-0723">Serine/threonine-protein kinase</keyword>
<comment type="catalytic activity">
    <reaction evidence="10">
        <text>L-tyrosyl-[protein] + ATP = O-phospho-L-tyrosyl-[protein] + ADP + H(+)</text>
        <dbReference type="Rhea" id="RHEA:10596"/>
        <dbReference type="Rhea" id="RHEA-COMP:10136"/>
        <dbReference type="Rhea" id="RHEA-COMP:20101"/>
        <dbReference type="ChEBI" id="CHEBI:15378"/>
        <dbReference type="ChEBI" id="CHEBI:30616"/>
        <dbReference type="ChEBI" id="CHEBI:46858"/>
        <dbReference type="ChEBI" id="CHEBI:61978"/>
        <dbReference type="ChEBI" id="CHEBI:456216"/>
        <dbReference type="EC" id="2.7.12.1"/>
    </reaction>
</comment>
<dbReference type="EMBL" id="MPUH01000006">
    <property type="protein sequence ID" value="OMJ95905.1"/>
    <property type="molecule type" value="Genomic_DNA"/>
</dbReference>
<dbReference type="InterPro" id="IPR008271">
    <property type="entry name" value="Ser/Thr_kinase_AS"/>
</dbReference>
<evidence type="ECO:0000313" key="13">
    <source>
        <dbReference type="EMBL" id="OMJ95905.1"/>
    </source>
</evidence>
<protein>
    <recommendedName>
        <fullName evidence="2">dual-specificity kinase</fullName>
        <ecNumber evidence="2">2.7.12.1</ecNumber>
    </recommendedName>
</protein>
<dbReference type="AlphaFoldDB" id="A0A1R2D3R6"/>
<dbReference type="InterPro" id="IPR017441">
    <property type="entry name" value="Protein_kinase_ATP_BS"/>
</dbReference>
<evidence type="ECO:0000256" key="8">
    <source>
        <dbReference type="ARBA" id="ARBA00049003"/>
    </source>
</evidence>
<reference evidence="13 14" key="1">
    <citation type="submission" date="2016-11" db="EMBL/GenBank/DDBJ databases">
        <title>The macronuclear genome of Stentor coeruleus: a giant cell with tiny introns.</title>
        <authorList>
            <person name="Slabodnick M."/>
            <person name="Ruby J.G."/>
            <person name="Reiff S.B."/>
            <person name="Swart E.C."/>
            <person name="Gosai S."/>
            <person name="Prabakaran S."/>
            <person name="Witkowska E."/>
            <person name="Larue G.E."/>
            <person name="Fisher S."/>
            <person name="Freeman R.M."/>
            <person name="Gunawardena J."/>
            <person name="Chu W."/>
            <person name="Stover N.A."/>
            <person name="Gregory B.D."/>
            <person name="Nowacki M."/>
            <person name="Derisi J."/>
            <person name="Roy S.W."/>
            <person name="Marshall W.F."/>
            <person name="Sood P."/>
        </authorList>
    </citation>
    <scope>NUCLEOTIDE SEQUENCE [LARGE SCALE GENOMIC DNA]</scope>
    <source>
        <strain evidence="13">WM001</strain>
    </source>
</reference>
<evidence type="ECO:0000256" key="1">
    <source>
        <dbReference type="ARBA" id="ARBA00008867"/>
    </source>
</evidence>
<evidence type="ECO:0000256" key="10">
    <source>
        <dbReference type="ARBA" id="ARBA00051680"/>
    </source>
</evidence>
<name>A0A1R2D3R6_9CILI</name>
<dbReference type="GO" id="GO:0005524">
    <property type="term" value="F:ATP binding"/>
    <property type="evidence" value="ECO:0007669"/>
    <property type="project" value="UniProtKB-UniRule"/>
</dbReference>
<evidence type="ECO:0000259" key="12">
    <source>
        <dbReference type="PROSITE" id="PS50011"/>
    </source>
</evidence>
<dbReference type="InterPro" id="IPR050494">
    <property type="entry name" value="Ser_Thr_dual-spec_kinase"/>
</dbReference>
<gene>
    <name evidence="13" type="ORF">SteCoe_630</name>
</gene>
<evidence type="ECO:0000256" key="2">
    <source>
        <dbReference type="ARBA" id="ARBA00013203"/>
    </source>
</evidence>
<dbReference type="PROSITE" id="PS50011">
    <property type="entry name" value="PROTEIN_KINASE_DOM"/>
    <property type="match status" value="1"/>
</dbReference>
<feature type="domain" description="Protein kinase" evidence="12">
    <location>
        <begin position="172"/>
        <end position="468"/>
    </location>
</feature>
<dbReference type="GO" id="GO:0004712">
    <property type="term" value="F:protein serine/threonine/tyrosine kinase activity"/>
    <property type="evidence" value="ECO:0007669"/>
    <property type="project" value="UniProtKB-EC"/>
</dbReference>
<evidence type="ECO:0000256" key="9">
    <source>
        <dbReference type="ARBA" id="ARBA00049308"/>
    </source>
</evidence>
<dbReference type="Gene3D" id="3.30.200.20">
    <property type="entry name" value="Phosphorylase Kinase, domain 1"/>
    <property type="match status" value="1"/>
</dbReference>
<keyword evidence="5 11" id="KW-0547">Nucleotide-binding</keyword>
<dbReference type="EC" id="2.7.12.1" evidence="2"/>
<evidence type="ECO:0000256" key="6">
    <source>
        <dbReference type="ARBA" id="ARBA00022777"/>
    </source>
</evidence>
<dbReference type="GO" id="GO:0005737">
    <property type="term" value="C:cytoplasm"/>
    <property type="evidence" value="ECO:0007669"/>
    <property type="project" value="TreeGrafter"/>
</dbReference>
<dbReference type="SUPFAM" id="SSF56112">
    <property type="entry name" value="Protein kinase-like (PK-like)"/>
    <property type="match status" value="1"/>
</dbReference>
<feature type="binding site" evidence="11">
    <location>
        <position position="201"/>
    </location>
    <ligand>
        <name>ATP</name>
        <dbReference type="ChEBI" id="CHEBI:30616"/>
    </ligand>
</feature>
<keyword evidence="14" id="KW-1185">Reference proteome</keyword>
<accession>A0A1R2D3R6</accession>
<dbReference type="Pfam" id="PF00069">
    <property type="entry name" value="Pkinase"/>
    <property type="match status" value="1"/>
</dbReference>
<comment type="caution">
    <text evidence="13">The sequence shown here is derived from an EMBL/GenBank/DDBJ whole genome shotgun (WGS) entry which is preliminary data.</text>
</comment>
<dbReference type="InterPro" id="IPR042521">
    <property type="entry name" value="DYRK"/>
</dbReference>
<dbReference type="PROSITE" id="PS00107">
    <property type="entry name" value="PROTEIN_KINASE_ATP"/>
    <property type="match status" value="1"/>
</dbReference>
<dbReference type="Gene3D" id="3.30.10.30">
    <property type="entry name" value="DYRK"/>
    <property type="match status" value="1"/>
</dbReference>
<dbReference type="PROSITE" id="PS00108">
    <property type="entry name" value="PROTEIN_KINASE_ST"/>
    <property type="match status" value="1"/>
</dbReference>
<keyword evidence="6" id="KW-0418">Kinase</keyword>
<evidence type="ECO:0000256" key="7">
    <source>
        <dbReference type="ARBA" id="ARBA00022840"/>
    </source>
</evidence>
<evidence type="ECO:0000256" key="5">
    <source>
        <dbReference type="ARBA" id="ARBA00022741"/>
    </source>
</evidence>
<evidence type="ECO:0000256" key="3">
    <source>
        <dbReference type="ARBA" id="ARBA00022527"/>
    </source>
</evidence>